<gene>
    <name evidence="1" type="ORF">BTO18_11880</name>
</gene>
<reference evidence="1 2" key="1">
    <citation type="submission" date="2016-12" db="EMBL/GenBank/DDBJ databases">
        <title>Trade-off between light-utilization and light-protection in marine flavobacteria.</title>
        <authorList>
            <person name="Kumagai Y."/>
            <person name="Yoshizawa S."/>
            <person name="Kogure K."/>
            <person name="Iwasaki W."/>
        </authorList>
    </citation>
    <scope>NUCLEOTIDE SEQUENCE [LARGE SCALE GENOMIC DNA]</scope>
    <source>
        <strain evidence="1 2">NBRC 108759</strain>
    </source>
</reference>
<protein>
    <submittedName>
        <fullName evidence="1">Uncharacterized protein</fullName>
    </submittedName>
</protein>
<keyword evidence="2" id="KW-1185">Reference proteome</keyword>
<organism evidence="1 2">
    <name type="scientific">Polaribacter porphyrae</name>
    <dbReference type="NCBI Taxonomy" id="1137780"/>
    <lineage>
        <taxon>Bacteria</taxon>
        <taxon>Pseudomonadati</taxon>
        <taxon>Bacteroidota</taxon>
        <taxon>Flavobacteriia</taxon>
        <taxon>Flavobacteriales</taxon>
        <taxon>Flavobacteriaceae</taxon>
    </lineage>
</organism>
<name>A0A2S7WRB3_9FLAO</name>
<accession>A0A2S7WRB3</accession>
<comment type="caution">
    <text evidence="1">The sequence shown here is derived from an EMBL/GenBank/DDBJ whole genome shotgun (WGS) entry which is preliminary data.</text>
</comment>
<dbReference type="OrthoDB" id="1198548at2"/>
<dbReference type="AlphaFoldDB" id="A0A2S7WRB3"/>
<dbReference type="Proteomes" id="UP000238882">
    <property type="component" value="Unassembled WGS sequence"/>
</dbReference>
<sequence>MKPYIYSILFFLSIQISVAQTKEVILKKSYKVDENTIFELDLDNVAIVFEESFDDKIHFNYYMEFINYSDRKIKDLLGEVNVKVDRNNNNLKLGVKNSMLIGVNRKTLFSMDSLKSAIKESMIFYRNRKFLYKSKDSLLKQIRTSVGNDLQDYLFKNKKKYENEEFIKNQKKIKKTFIIKLPNYIRMNFKVLHSDITFNYDIKERVIFNSFRTRLKFKKLISRENKFQLINGFLYTEEIAGGFYKLKGVHPFRVGSISNSIIDLETSKMEVGEIKKNTSIKDFSSKVLFYNFNEDFKNFSFEGDYSKIYLYKVKKANYTMDVFGYNTVLKMDNNTTTFGDSKDKKLTKILQKKQKEHIKPSGNVAIELKNGIINLID</sequence>
<evidence type="ECO:0000313" key="1">
    <source>
        <dbReference type="EMBL" id="PQJ79831.1"/>
    </source>
</evidence>
<dbReference type="EMBL" id="MSCN01000001">
    <property type="protein sequence ID" value="PQJ79831.1"/>
    <property type="molecule type" value="Genomic_DNA"/>
</dbReference>
<dbReference type="RefSeq" id="WP_105016427.1">
    <property type="nucleotide sequence ID" value="NZ_MSCN01000001.1"/>
</dbReference>
<evidence type="ECO:0000313" key="2">
    <source>
        <dbReference type="Proteomes" id="UP000238882"/>
    </source>
</evidence>
<proteinExistence type="predicted"/>